<gene>
    <name evidence="6" type="ORF">JKP88DRAFT_251072</name>
</gene>
<dbReference type="InterPro" id="IPR017853">
    <property type="entry name" value="GH"/>
</dbReference>
<dbReference type="GO" id="GO:0006080">
    <property type="term" value="P:substituted mannan metabolic process"/>
    <property type="evidence" value="ECO:0007669"/>
    <property type="project" value="InterPro"/>
</dbReference>
<evidence type="ECO:0000256" key="2">
    <source>
        <dbReference type="ARBA" id="ARBA00022801"/>
    </source>
</evidence>
<dbReference type="PANTHER" id="PTHR40079">
    <property type="entry name" value="MANNAN ENDO-1,4-BETA-MANNOSIDASE E-RELATED"/>
    <property type="match status" value="1"/>
</dbReference>
<dbReference type="Pfam" id="PF02156">
    <property type="entry name" value="Glyco_hydro_26"/>
    <property type="match status" value="1"/>
</dbReference>
<evidence type="ECO:0000256" key="3">
    <source>
        <dbReference type="ARBA" id="ARBA00023295"/>
    </source>
</evidence>
<sequence length="418" mass="45898">MSIYDRERAYRVSIDSILVYQPVQGLRWDWIKGYLNDGFKVQLVIEFREYYANLGSIAGGKYDWELINFAQDAKKDGRQITIRILHEFNGDWYPWGVFRNGNSIDQFKNAFRHVVSVMRSQGMPAKYQLSYNVKNANNNGTPLSAFYPGGDYVDQVSAVLLYAWLMYTAEDAGASYKNTMRQRLHSMRRNDHRACPAAAQICVSAYNFAGTSQWHASFESFHDVLADTYKQIVDFTGGGKPLCIAEMSSTSYGGDKSRWIRDAWNTLAYTFTKVTTINWFLERQSDKSPPLDWDLDTQGQIDAWVSGLNAFRGATRLPTNADAYDAPPVAPSADVARYEAALAREIAALQRAGIDASLPPKRVPPLVGGFGEQFNDDNGGGAAAAGDVNDGDGGGEGAGETGDPGVSGELHAGPGGGV</sequence>
<dbReference type="PANTHER" id="PTHR40079:SF4">
    <property type="entry name" value="GH26 DOMAIN-CONTAINING PROTEIN-RELATED"/>
    <property type="match status" value="1"/>
</dbReference>
<comment type="similarity">
    <text evidence="1">Belongs to the glycosyl hydrolase 26 family.</text>
</comment>
<dbReference type="GO" id="GO:0016985">
    <property type="term" value="F:mannan endo-1,4-beta-mannosidase activity"/>
    <property type="evidence" value="ECO:0007669"/>
    <property type="project" value="InterPro"/>
</dbReference>
<dbReference type="InterPro" id="IPR022790">
    <property type="entry name" value="GH26_dom"/>
</dbReference>
<keyword evidence="3" id="KW-0326">Glycosidase</keyword>
<reference evidence="6" key="1">
    <citation type="submission" date="2021-02" db="EMBL/GenBank/DDBJ databases">
        <title>First Annotated Genome of the Yellow-green Alga Tribonema minus.</title>
        <authorList>
            <person name="Mahan K.M."/>
        </authorList>
    </citation>
    <scope>NUCLEOTIDE SEQUENCE</scope>
    <source>
        <strain evidence="6">UTEX B ZZ1240</strain>
    </source>
</reference>
<dbReference type="EMBL" id="JAFCMP010000010">
    <property type="protein sequence ID" value="KAG5192096.1"/>
    <property type="molecule type" value="Genomic_DNA"/>
</dbReference>
<evidence type="ECO:0000313" key="7">
    <source>
        <dbReference type="Proteomes" id="UP000664859"/>
    </source>
</evidence>
<feature type="domain" description="GH26" evidence="5">
    <location>
        <begin position="1"/>
        <end position="333"/>
    </location>
</feature>
<evidence type="ECO:0000256" key="1">
    <source>
        <dbReference type="ARBA" id="ARBA00007754"/>
    </source>
</evidence>
<proteinExistence type="inferred from homology"/>
<feature type="compositionally biased region" description="Gly residues" evidence="4">
    <location>
        <begin position="391"/>
        <end position="402"/>
    </location>
</feature>
<protein>
    <recommendedName>
        <fullName evidence="5">GH26 domain-containing protein</fullName>
    </recommendedName>
</protein>
<keyword evidence="7" id="KW-1185">Reference proteome</keyword>
<dbReference type="PROSITE" id="PS51764">
    <property type="entry name" value="GH26"/>
    <property type="match status" value="1"/>
</dbReference>
<keyword evidence="2" id="KW-0378">Hydrolase</keyword>
<accession>A0A835ZE63</accession>
<evidence type="ECO:0000256" key="4">
    <source>
        <dbReference type="SAM" id="MobiDB-lite"/>
    </source>
</evidence>
<evidence type="ECO:0000313" key="6">
    <source>
        <dbReference type="EMBL" id="KAG5192096.1"/>
    </source>
</evidence>
<evidence type="ECO:0000259" key="5">
    <source>
        <dbReference type="PROSITE" id="PS51764"/>
    </source>
</evidence>
<dbReference type="Gene3D" id="3.20.20.80">
    <property type="entry name" value="Glycosidases"/>
    <property type="match status" value="2"/>
</dbReference>
<name>A0A835ZE63_9STRA</name>
<dbReference type="AlphaFoldDB" id="A0A835ZE63"/>
<organism evidence="6 7">
    <name type="scientific">Tribonema minus</name>
    <dbReference type="NCBI Taxonomy" id="303371"/>
    <lineage>
        <taxon>Eukaryota</taxon>
        <taxon>Sar</taxon>
        <taxon>Stramenopiles</taxon>
        <taxon>Ochrophyta</taxon>
        <taxon>PX clade</taxon>
        <taxon>Xanthophyceae</taxon>
        <taxon>Tribonematales</taxon>
        <taxon>Tribonemataceae</taxon>
        <taxon>Tribonema</taxon>
    </lineage>
</organism>
<dbReference type="Proteomes" id="UP000664859">
    <property type="component" value="Unassembled WGS sequence"/>
</dbReference>
<feature type="region of interest" description="Disordered" evidence="4">
    <location>
        <begin position="374"/>
        <end position="418"/>
    </location>
</feature>
<comment type="caution">
    <text evidence="6">The sequence shown here is derived from an EMBL/GenBank/DDBJ whole genome shotgun (WGS) entry which is preliminary data.</text>
</comment>
<dbReference type="SUPFAM" id="SSF51445">
    <property type="entry name" value="(Trans)glycosidases"/>
    <property type="match status" value="2"/>
</dbReference>
<dbReference type="InterPro" id="IPR000805">
    <property type="entry name" value="Glyco_hydro_26"/>
</dbReference>